<evidence type="ECO:0000256" key="1">
    <source>
        <dbReference type="ARBA" id="ARBA00009019"/>
    </source>
</evidence>
<feature type="region of interest" description="Disordered" evidence="4">
    <location>
        <begin position="640"/>
        <end position="666"/>
    </location>
</feature>
<comment type="similarity">
    <text evidence="1">Belongs to the CDR2 family.</text>
</comment>
<accession>A0A979FVW9</accession>
<dbReference type="PANTHER" id="PTHR19232:SF7">
    <property type="entry name" value="CENTROCORTIN, ISOFORM A"/>
    <property type="match status" value="1"/>
</dbReference>
<feature type="compositionally biased region" description="Low complexity" evidence="4">
    <location>
        <begin position="647"/>
        <end position="656"/>
    </location>
</feature>
<proteinExistence type="inferred from homology"/>
<evidence type="ECO:0000256" key="3">
    <source>
        <dbReference type="SAM" id="Coils"/>
    </source>
</evidence>
<gene>
    <name evidence="6" type="primary">LOC108667980</name>
</gene>
<feature type="coiled-coil region" evidence="3">
    <location>
        <begin position="289"/>
        <end position="351"/>
    </location>
</feature>
<feature type="compositionally biased region" description="Polar residues" evidence="4">
    <location>
        <begin position="859"/>
        <end position="876"/>
    </location>
</feature>
<keyword evidence="5" id="KW-1185">Reference proteome</keyword>
<feature type="region of interest" description="Disordered" evidence="4">
    <location>
        <begin position="985"/>
        <end position="1009"/>
    </location>
</feature>
<feature type="region of interest" description="Disordered" evidence="4">
    <location>
        <begin position="371"/>
        <end position="393"/>
    </location>
</feature>
<feature type="compositionally biased region" description="Basic and acidic residues" evidence="4">
    <location>
        <begin position="908"/>
        <end position="917"/>
    </location>
</feature>
<evidence type="ECO:0000313" key="6">
    <source>
        <dbReference type="RefSeq" id="XP_047740482.1"/>
    </source>
</evidence>
<dbReference type="OrthoDB" id="10059415at2759"/>
<organism evidence="5 6">
    <name type="scientific">Hyalella azteca</name>
    <name type="common">Amphipod</name>
    <dbReference type="NCBI Taxonomy" id="294128"/>
    <lineage>
        <taxon>Eukaryota</taxon>
        <taxon>Metazoa</taxon>
        <taxon>Ecdysozoa</taxon>
        <taxon>Arthropoda</taxon>
        <taxon>Crustacea</taxon>
        <taxon>Multicrustacea</taxon>
        <taxon>Malacostraca</taxon>
        <taxon>Eumalacostraca</taxon>
        <taxon>Peracarida</taxon>
        <taxon>Amphipoda</taxon>
        <taxon>Senticaudata</taxon>
        <taxon>Talitrida</taxon>
        <taxon>Talitroidea</taxon>
        <taxon>Hyalellidae</taxon>
        <taxon>Hyalella</taxon>
    </lineage>
</organism>
<evidence type="ECO:0000256" key="4">
    <source>
        <dbReference type="SAM" id="MobiDB-lite"/>
    </source>
</evidence>
<feature type="coiled-coil region" evidence="3">
    <location>
        <begin position="394"/>
        <end position="428"/>
    </location>
</feature>
<feature type="compositionally biased region" description="Polar residues" evidence="4">
    <location>
        <begin position="781"/>
        <end position="801"/>
    </location>
</feature>
<sequence length="1044" mass="115739">METHNDDYEIQDSLNSLARAPIRQYWTLGCTTEPLSLSPQSLHHSENTRILPNSLVETQSKAHFSSPISNGTTGCENPSLNACIISKSPCENRVENHLSDGTVGDERFAAKSKSLPASPNTRHSSPLGAVDCEGPVVTCNSLPDSPNKTYRSMLYPNGTVIYESPGDSPKRVSHSASSTPRSRIFPGSGNVKQPRRSYMHKEWKLAHTDSGQSSLECWDYSVEIDMLKGPEDLQLAAELGKTLLEHNRSLETTVKQQQALLDDRLQEIQYLNRQTAALRVVNDTRLTVYEKLEVSMQEFEKDNARLAMQAAHDRRTIKSLQSTIESLQTAMEGLEARNLELQRSVDEARTAGLTAARGRLKRRVEDGLFRRSMSCENSNQDERSSGDEEGDDVTEQLAAQLKELRAKLDAETRKRDEVETELYALAKEHDAVLQQVAELQERQAVPATLRQELDALDEDREDDAKHRVCRKCLCNGGDVSTSPTVFDESIEDDYSMTSDRGGCLVRLANGVLAYGSQESLASMGQVMSHGNSTMTSPLTDGSEVPHNSLLSELDAQYQLLIDKYQELLKAGDERDRAEMMKAQHDAENGVYITSEAEDMSGPMSMVLPGNGTNEDVLRKCQRCSKCSCGITGTTHRPKSNLEEFSEVETSSSGFSEGESRLSNKTTQTELTHLNRMDELTPIVEVHEMDTILDLTSPINPCENRFQAAPNFKELFNEIFTVLKKNENVSDGEHLVSSPERATAEEPCESSKVCDSTGNDDEVSTTMSGSTAVGDPEADESVLQTLSGNDENSSFTTASTECLNPKDNSDETSHLTGKLARPNSLDLSNTSSSSRSSSKQRRRKRQQPKSKAELALLKQNELNSANAVRSVASTSVSPKKKANSRPEKELKSQLNEREPPPKIIGSKVDLMDLCERHRQLQNKRKNKRNRSRNSSKSRTHVKITSLDELGNIPSQSSFGGEALRQRPSSGVYTSHFQRLQHKFGEVNPESRPNKMNFSVAPSPKKAAPQPKICLPSAELAKFRKLEASYAQVLKAQIERAANRRK</sequence>
<keyword evidence="2 3" id="KW-0175">Coiled coil</keyword>
<feature type="region of interest" description="Disordered" evidence="4">
    <location>
        <begin position="729"/>
        <end position="940"/>
    </location>
</feature>
<feature type="region of interest" description="Disordered" evidence="4">
    <location>
        <begin position="162"/>
        <end position="193"/>
    </location>
</feature>
<dbReference type="Proteomes" id="UP000694843">
    <property type="component" value="Unplaced"/>
</dbReference>
<evidence type="ECO:0000313" key="5">
    <source>
        <dbReference type="Proteomes" id="UP000694843"/>
    </source>
</evidence>
<dbReference type="GeneID" id="108667980"/>
<dbReference type="CTD" id="136039910"/>
<evidence type="ECO:0000256" key="2">
    <source>
        <dbReference type="ARBA" id="ARBA00023054"/>
    </source>
</evidence>
<reference evidence="6" key="1">
    <citation type="submission" date="2025-08" db="UniProtKB">
        <authorList>
            <consortium name="RefSeq"/>
        </authorList>
    </citation>
    <scope>IDENTIFICATION</scope>
    <source>
        <tissue evidence="6">Whole organism</tissue>
    </source>
</reference>
<dbReference type="InterPro" id="IPR026079">
    <property type="entry name" value="CDR2"/>
</dbReference>
<feature type="compositionally biased region" description="Basic residues" evidence="4">
    <location>
        <begin position="918"/>
        <end position="940"/>
    </location>
</feature>
<dbReference type="PANTHER" id="PTHR19232">
    <property type="entry name" value="CENTROCORTIN FAMILY MEMBER"/>
    <property type="match status" value="1"/>
</dbReference>
<feature type="compositionally biased region" description="Basic and acidic residues" evidence="4">
    <location>
        <begin position="883"/>
        <end position="899"/>
    </location>
</feature>
<protein>
    <submittedName>
        <fullName evidence="6">Uncharacterized protein LOC108667980 isoform X1</fullName>
    </submittedName>
</protein>
<name>A0A979FVW9_HYAAZ</name>
<dbReference type="AlphaFoldDB" id="A0A979FVW9"/>
<feature type="compositionally biased region" description="Low complexity" evidence="4">
    <location>
        <begin position="999"/>
        <end position="1009"/>
    </location>
</feature>
<feature type="compositionally biased region" description="Basic residues" evidence="4">
    <location>
        <begin position="837"/>
        <end position="847"/>
    </location>
</feature>
<dbReference type="RefSeq" id="XP_047740482.1">
    <property type="nucleotide sequence ID" value="XM_047884526.1"/>
</dbReference>